<name>A0A953T4N3_9BURK</name>
<evidence type="ECO:0000256" key="1">
    <source>
        <dbReference type="ARBA" id="ARBA00004496"/>
    </source>
</evidence>
<dbReference type="Gene3D" id="3.40.1170.60">
    <property type="match status" value="1"/>
</dbReference>
<dbReference type="InterPro" id="IPR043502">
    <property type="entry name" value="DNA/RNA_pol_sf"/>
</dbReference>
<dbReference type="InterPro" id="IPR036775">
    <property type="entry name" value="DNA_pol_Y-fam_lit_finger_sf"/>
</dbReference>
<dbReference type="SUPFAM" id="SSF100879">
    <property type="entry name" value="Lesion bypass DNA polymerase (Y-family), little finger domain"/>
    <property type="match status" value="1"/>
</dbReference>
<dbReference type="Proteomes" id="UP000739565">
    <property type="component" value="Unassembled WGS sequence"/>
</dbReference>
<comment type="cofactor">
    <cofactor evidence="15">
        <name>Mg(2+)</name>
        <dbReference type="ChEBI" id="CHEBI:18420"/>
    </cofactor>
    <text evidence="15">Binds 2 magnesium ions per subunit.</text>
</comment>
<comment type="catalytic activity">
    <reaction evidence="14 15">
        <text>DNA(n) + a 2'-deoxyribonucleoside 5'-triphosphate = DNA(n+1) + diphosphate</text>
        <dbReference type="Rhea" id="RHEA:22508"/>
        <dbReference type="Rhea" id="RHEA-COMP:17339"/>
        <dbReference type="Rhea" id="RHEA-COMP:17340"/>
        <dbReference type="ChEBI" id="CHEBI:33019"/>
        <dbReference type="ChEBI" id="CHEBI:61560"/>
        <dbReference type="ChEBI" id="CHEBI:173112"/>
        <dbReference type="EC" id="2.7.7.7"/>
    </reaction>
</comment>
<dbReference type="GO" id="GO:0003887">
    <property type="term" value="F:DNA-directed DNA polymerase activity"/>
    <property type="evidence" value="ECO:0007669"/>
    <property type="project" value="UniProtKB-UniRule"/>
</dbReference>
<dbReference type="Gene3D" id="1.10.150.20">
    <property type="entry name" value="5' to 3' exonuclease, C-terminal subdomain"/>
    <property type="match status" value="1"/>
</dbReference>
<evidence type="ECO:0000256" key="14">
    <source>
        <dbReference type="ARBA" id="ARBA00049244"/>
    </source>
</evidence>
<dbReference type="PANTHER" id="PTHR11076">
    <property type="entry name" value="DNA REPAIR POLYMERASE UMUC / TRANSFERASE FAMILY MEMBER"/>
    <property type="match status" value="1"/>
</dbReference>
<keyword evidence="7 15" id="KW-0235">DNA replication</keyword>
<organism evidence="17 18">
    <name type="scientific">Zwartia hollandica</name>
    <dbReference type="NCBI Taxonomy" id="324606"/>
    <lineage>
        <taxon>Bacteria</taxon>
        <taxon>Pseudomonadati</taxon>
        <taxon>Pseudomonadota</taxon>
        <taxon>Betaproteobacteria</taxon>
        <taxon>Burkholderiales</taxon>
        <taxon>Alcaligenaceae</taxon>
        <taxon>Zwartia</taxon>
    </lineage>
</organism>
<protein>
    <recommendedName>
        <fullName evidence="15">DNA polymerase IV</fullName>
        <shortName evidence="15">Pol IV</shortName>
        <ecNumber evidence="15">2.7.7.7</ecNumber>
    </recommendedName>
</protein>
<keyword evidence="9 15" id="KW-0227">DNA damage</keyword>
<comment type="caution">
    <text evidence="17">The sequence shown here is derived from an EMBL/GenBank/DDBJ whole genome shotgun (WGS) entry which is preliminary data.</text>
</comment>
<feature type="site" description="Substrate discrimination" evidence="15">
    <location>
        <position position="16"/>
    </location>
</feature>
<gene>
    <name evidence="15 17" type="primary">dinB</name>
    <name evidence="17" type="ORF">KZZ10_08620</name>
</gene>
<dbReference type="InterPro" id="IPR053848">
    <property type="entry name" value="IMS_HHH_1"/>
</dbReference>
<dbReference type="GO" id="GO:0009432">
    <property type="term" value="P:SOS response"/>
    <property type="evidence" value="ECO:0007669"/>
    <property type="project" value="TreeGrafter"/>
</dbReference>
<dbReference type="Gene3D" id="3.30.1490.100">
    <property type="entry name" value="DNA polymerase, Y-family, little finger domain"/>
    <property type="match status" value="1"/>
</dbReference>
<dbReference type="GO" id="GO:0000287">
    <property type="term" value="F:magnesium ion binding"/>
    <property type="evidence" value="ECO:0007669"/>
    <property type="project" value="UniProtKB-UniRule"/>
</dbReference>
<sequence length="384" mass="41846">MTRARRIAHLDMDAFFASVELLSYPELRGHPVVVGGRNASTAAAKGGAGLEHFTRLKDYIGRGVVTTSTYEARALGVFSGMGLMKSALLAPDAILLPANFDAYRHYSQLFKRAVAQIAPAIEDRGIDEIYIDLSSLEEDTLSIAQRIKAKVLEATGLSCSIGISPNKLLSKICSDLEKPNGLTILPFDDLKNRIWPLPAKKINGIGPKANEKLGQLGIITVGELASAPPELLVANFGRATGTWMHQAAHGIDDRPVVTWSEPKSISRETTFERDLHSKHDRPLLSEAFTKLCLRLSEDLTRKGYACKTIGIKIKFADFQVITRDLTLTNGISTGPEIRHAATECLKRVPLEQRVRLLGVRAANLLPESEAVNSAATTQSSLPFL</sequence>
<evidence type="ECO:0000256" key="9">
    <source>
        <dbReference type="ARBA" id="ARBA00022763"/>
    </source>
</evidence>
<keyword evidence="12 15" id="KW-0238">DNA-binding</keyword>
<dbReference type="PANTHER" id="PTHR11076:SF33">
    <property type="entry name" value="DNA POLYMERASE KAPPA"/>
    <property type="match status" value="1"/>
</dbReference>
<keyword evidence="4 15" id="KW-0963">Cytoplasm</keyword>
<dbReference type="SUPFAM" id="SSF56672">
    <property type="entry name" value="DNA/RNA polymerases"/>
    <property type="match status" value="1"/>
</dbReference>
<keyword evidence="13 15" id="KW-0234">DNA repair</keyword>
<dbReference type="InterPro" id="IPR043128">
    <property type="entry name" value="Rev_trsase/Diguanyl_cyclase"/>
</dbReference>
<dbReference type="GO" id="GO:0005829">
    <property type="term" value="C:cytosol"/>
    <property type="evidence" value="ECO:0007669"/>
    <property type="project" value="TreeGrafter"/>
</dbReference>
<dbReference type="EC" id="2.7.7.7" evidence="15"/>
<evidence type="ECO:0000256" key="15">
    <source>
        <dbReference type="HAMAP-Rule" id="MF_01113"/>
    </source>
</evidence>
<dbReference type="Gene3D" id="3.30.70.270">
    <property type="match status" value="1"/>
</dbReference>
<keyword evidence="6 15" id="KW-0548">Nucleotidyltransferase</keyword>
<dbReference type="Pfam" id="PF00817">
    <property type="entry name" value="IMS"/>
    <property type="match status" value="1"/>
</dbReference>
<evidence type="ECO:0000256" key="8">
    <source>
        <dbReference type="ARBA" id="ARBA00022723"/>
    </source>
</evidence>
<dbReference type="EMBL" id="JAHXRI010000007">
    <property type="protein sequence ID" value="MBZ1350706.1"/>
    <property type="molecule type" value="Genomic_DNA"/>
</dbReference>
<evidence type="ECO:0000256" key="6">
    <source>
        <dbReference type="ARBA" id="ARBA00022695"/>
    </source>
</evidence>
<accession>A0A953T4N3</accession>
<dbReference type="PROSITE" id="PS50173">
    <property type="entry name" value="UMUC"/>
    <property type="match status" value="1"/>
</dbReference>
<dbReference type="CDD" id="cd03586">
    <property type="entry name" value="PolY_Pol_IV_kappa"/>
    <property type="match status" value="1"/>
</dbReference>
<comment type="subunit">
    <text evidence="15">Monomer.</text>
</comment>
<keyword evidence="3 15" id="KW-0515">Mutator protein</keyword>
<evidence type="ECO:0000256" key="7">
    <source>
        <dbReference type="ARBA" id="ARBA00022705"/>
    </source>
</evidence>
<evidence type="ECO:0000256" key="4">
    <source>
        <dbReference type="ARBA" id="ARBA00022490"/>
    </source>
</evidence>
<dbReference type="GO" id="GO:0006261">
    <property type="term" value="P:DNA-templated DNA replication"/>
    <property type="evidence" value="ECO:0007669"/>
    <property type="project" value="UniProtKB-UniRule"/>
</dbReference>
<dbReference type="InterPro" id="IPR050116">
    <property type="entry name" value="DNA_polymerase-Y"/>
</dbReference>
<comment type="similarity">
    <text evidence="2 15">Belongs to the DNA polymerase type-Y family.</text>
</comment>
<proteinExistence type="inferred from homology"/>
<evidence type="ECO:0000313" key="18">
    <source>
        <dbReference type="Proteomes" id="UP000739565"/>
    </source>
</evidence>
<evidence type="ECO:0000256" key="13">
    <source>
        <dbReference type="ARBA" id="ARBA00023204"/>
    </source>
</evidence>
<feature type="binding site" evidence="15">
    <location>
        <position position="11"/>
    </location>
    <ligand>
        <name>Mg(2+)</name>
        <dbReference type="ChEBI" id="CHEBI:18420"/>
    </ligand>
</feature>
<evidence type="ECO:0000259" key="16">
    <source>
        <dbReference type="PROSITE" id="PS50173"/>
    </source>
</evidence>
<keyword evidence="8 15" id="KW-0479">Metal-binding</keyword>
<keyword evidence="5 15" id="KW-0808">Transferase</keyword>
<evidence type="ECO:0000313" key="17">
    <source>
        <dbReference type="EMBL" id="MBZ1350706.1"/>
    </source>
</evidence>
<reference evidence="17" key="1">
    <citation type="submission" date="2021-07" db="EMBL/GenBank/DDBJ databases">
        <title>New genus and species of the family Alcaligenaceae.</title>
        <authorList>
            <person name="Hahn M.W."/>
        </authorList>
    </citation>
    <scope>NUCLEOTIDE SEQUENCE</scope>
    <source>
        <strain evidence="17">LF4-65</strain>
    </source>
</reference>
<dbReference type="HAMAP" id="MF_01113">
    <property type="entry name" value="DNApol_IV"/>
    <property type="match status" value="1"/>
</dbReference>
<dbReference type="GO" id="GO:0003684">
    <property type="term" value="F:damaged DNA binding"/>
    <property type="evidence" value="ECO:0007669"/>
    <property type="project" value="InterPro"/>
</dbReference>
<feature type="binding site" evidence="15">
    <location>
        <position position="127"/>
    </location>
    <ligand>
        <name>Mg(2+)</name>
        <dbReference type="ChEBI" id="CHEBI:18420"/>
    </ligand>
</feature>
<feature type="domain" description="UmuC" evidence="16">
    <location>
        <begin position="7"/>
        <end position="206"/>
    </location>
</feature>
<dbReference type="RefSeq" id="WP_259661117.1">
    <property type="nucleotide sequence ID" value="NZ_JAHXRI010000007.1"/>
</dbReference>
<evidence type="ECO:0000256" key="3">
    <source>
        <dbReference type="ARBA" id="ARBA00022457"/>
    </source>
</evidence>
<keyword evidence="10 15" id="KW-0460">Magnesium</keyword>
<feature type="active site" evidence="15">
    <location>
        <position position="128"/>
    </location>
</feature>
<dbReference type="GO" id="GO:0042276">
    <property type="term" value="P:error-prone translesion synthesis"/>
    <property type="evidence" value="ECO:0007669"/>
    <property type="project" value="TreeGrafter"/>
</dbReference>
<dbReference type="Pfam" id="PF21999">
    <property type="entry name" value="IMS_HHH_1"/>
    <property type="match status" value="1"/>
</dbReference>
<dbReference type="InterPro" id="IPR022880">
    <property type="entry name" value="DNApol_IV"/>
</dbReference>
<evidence type="ECO:0000256" key="2">
    <source>
        <dbReference type="ARBA" id="ARBA00010945"/>
    </source>
</evidence>
<evidence type="ECO:0000256" key="5">
    <source>
        <dbReference type="ARBA" id="ARBA00022679"/>
    </source>
</evidence>
<dbReference type="Pfam" id="PF11799">
    <property type="entry name" value="IMS_C"/>
    <property type="match status" value="1"/>
</dbReference>
<evidence type="ECO:0000256" key="11">
    <source>
        <dbReference type="ARBA" id="ARBA00022932"/>
    </source>
</evidence>
<dbReference type="AlphaFoldDB" id="A0A953T4N3"/>
<evidence type="ECO:0000256" key="12">
    <source>
        <dbReference type="ARBA" id="ARBA00023125"/>
    </source>
</evidence>
<dbReference type="InterPro" id="IPR001126">
    <property type="entry name" value="UmuC"/>
</dbReference>
<dbReference type="GO" id="GO:0006281">
    <property type="term" value="P:DNA repair"/>
    <property type="evidence" value="ECO:0007669"/>
    <property type="project" value="UniProtKB-UniRule"/>
</dbReference>
<comment type="subcellular location">
    <subcellularLocation>
        <location evidence="1 15">Cytoplasm</location>
    </subcellularLocation>
</comment>
<keyword evidence="18" id="KW-1185">Reference proteome</keyword>
<comment type="function">
    <text evidence="15">Poorly processive, error-prone DNA polymerase involved in untargeted mutagenesis. Copies undamaged DNA at stalled replication forks, which arise in vivo from mismatched or misaligned primer ends. These misaligned primers can be extended by PolIV. Exhibits no 3'-5' exonuclease (proofreading) activity. May be involved in translesional synthesis, in conjunction with the beta clamp from PolIII.</text>
</comment>
<dbReference type="NCBIfam" id="NF002677">
    <property type="entry name" value="PRK02406.1"/>
    <property type="match status" value="1"/>
</dbReference>
<dbReference type="InterPro" id="IPR017961">
    <property type="entry name" value="DNA_pol_Y-fam_little_finger"/>
</dbReference>
<keyword evidence="11 15" id="KW-0239">DNA-directed DNA polymerase</keyword>
<evidence type="ECO:0000256" key="10">
    <source>
        <dbReference type="ARBA" id="ARBA00022842"/>
    </source>
</evidence>
<dbReference type="FunFam" id="3.30.1490.100:FF:000004">
    <property type="entry name" value="DNA polymerase IV"/>
    <property type="match status" value="1"/>
</dbReference>